<accession>A0A928Z652</accession>
<sequence length="155" mass="17484">MVNLYSPPQVVSPYQSSLVELARGIEWSQGESSLILARCNSSSVRREMVWQLKTLCPGMVREVVLEGAIEMLYTALKTQLHRESPQAVTISGFESVTTLDSLLINTDVYRNDILQTFNCPIVWWVNDDTLRKIVRLAPHTYSMFTTVDFTVAAIA</sequence>
<protein>
    <submittedName>
        <fullName evidence="1">Uncharacterized protein</fullName>
    </submittedName>
</protein>
<proteinExistence type="predicted"/>
<evidence type="ECO:0000313" key="1">
    <source>
        <dbReference type="EMBL" id="MBE9039997.1"/>
    </source>
</evidence>
<dbReference type="EMBL" id="JADEXN010000047">
    <property type="protein sequence ID" value="MBE9039997.1"/>
    <property type="molecule type" value="Genomic_DNA"/>
</dbReference>
<dbReference type="RefSeq" id="WP_264320253.1">
    <property type="nucleotide sequence ID" value="NZ_JADEXN010000047.1"/>
</dbReference>
<name>A0A928Z652_9CYAN</name>
<dbReference type="Proteomes" id="UP000621799">
    <property type="component" value="Unassembled WGS sequence"/>
</dbReference>
<evidence type="ECO:0000313" key="2">
    <source>
        <dbReference type="Proteomes" id="UP000621799"/>
    </source>
</evidence>
<comment type="caution">
    <text evidence="1">The sequence shown here is derived from an EMBL/GenBank/DDBJ whole genome shotgun (WGS) entry which is preliminary data.</text>
</comment>
<reference evidence="1" key="1">
    <citation type="submission" date="2020-10" db="EMBL/GenBank/DDBJ databases">
        <authorList>
            <person name="Castelo-Branco R."/>
            <person name="Eusebio N."/>
            <person name="Adriana R."/>
            <person name="Vieira A."/>
            <person name="Brugerolle De Fraissinette N."/>
            <person name="Rezende De Castro R."/>
            <person name="Schneider M.P."/>
            <person name="Vasconcelos V."/>
            <person name="Leao P.N."/>
        </authorList>
    </citation>
    <scope>NUCLEOTIDE SEQUENCE</scope>
    <source>
        <strain evidence="1">LEGE 11467</strain>
    </source>
</reference>
<dbReference type="AlphaFoldDB" id="A0A928Z652"/>
<keyword evidence="2" id="KW-1185">Reference proteome</keyword>
<organism evidence="1 2">
    <name type="scientific">Zarconia navalis LEGE 11467</name>
    <dbReference type="NCBI Taxonomy" id="1828826"/>
    <lineage>
        <taxon>Bacteria</taxon>
        <taxon>Bacillati</taxon>
        <taxon>Cyanobacteriota</taxon>
        <taxon>Cyanophyceae</taxon>
        <taxon>Oscillatoriophycideae</taxon>
        <taxon>Oscillatoriales</taxon>
        <taxon>Oscillatoriales incertae sedis</taxon>
        <taxon>Zarconia</taxon>
        <taxon>Zarconia navalis</taxon>
    </lineage>
</organism>
<gene>
    <name evidence="1" type="ORF">IQ235_04220</name>
</gene>